<accession>A0A914UM12</accession>
<feature type="region of interest" description="Disordered" evidence="1">
    <location>
        <begin position="1623"/>
        <end position="1642"/>
    </location>
</feature>
<keyword evidence="2" id="KW-1185">Reference proteome</keyword>
<proteinExistence type="predicted"/>
<feature type="region of interest" description="Disordered" evidence="1">
    <location>
        <begin position="1838"/>
        <end position="1869"/>
    </location>
</feature>
<evidence type="ECO:0000313" key="2">
    <source>
        <dbReference type="Proteomes" id="UP000887566"/>
    </source>
</evidence>
<dbReference type="PANTHER" id="PTHR45751">
    <property type="entry name" value="COPINE FAMILY PROTEIN 1"/>
    <property type="match status" value="1"/>
</dbReference>
<name>A0A914UM12_9BILA</name>
<feature type="region of interest" description="Disordered" evidence="1">
    <location>
        <begin position="2215"/>
        <end position="2234"/>
    </location>
</feature>
<feature type="compositionally biased region" description="Polar residues" evidence="1">
    <location>
        <begin position="1838"/>
        <end position="1847"/>
    </location>
</feature>
<feature type="region of interest" description="Disordered" evidence="1">
    <location>
        <begin position="2040"/>
        <end position="2086"/>
    </location>
</feature>
<dbReference type="InterPro" id="IPR052079">
    <property type="entry name" value="E3_ligase/Copine_domain"/>
</dbReference>
<dbReference type="Proteomes" id="UP000887566">
    <property type="component" value="Unplaced"/>
</dbReference>
<reference evidence="3" key="1">
    <citation type="submission" date="2022-11" db="UniProtKB">
        <authorList>
            <consortium name="WormBaseParasite"/>
        </authorList>
    </citation>
    <scope>IDENTIFICATION</scope>
</reference>
<dbReference type="GO" id="GO:0005634">
    <property type="term" value="C:nucleus"/>
    <property type="evidence" value="ECO:0007669"/>
    <property type="project" value="TreeGrafter"/>
</dbReference>
<evidence type="ECO:0000256" key="1">
    <source>
        <dbReference type="SAM" id="MobiDB-lite"/>
    </source>
</evidence>
<dbReference type="WBParaSite" id="PSAMB.scaffold1105size35898.g11048.t1">
    <property type="protein sequence ID" value="PSAMB.scaffold1105size35898.g11048.t1"/>
    <property type="gene ID" value="PSAMB.scaffold1105size35898.g11048"/>
</dbReference>
<feature type="compositionally biased region" description="Polar residues" evidence="1">
    <location>
        <begin position="2216"/>
        <end position="2228"/>
    </location>
</feature>
<feature type="region of interest" description="Disordered" evidence="1">
    <location>
        <begin position="2179"/>
        <end position="2202"/>
    </location>
</feature>
<feature type="region of interest" description="Disordered" evidence="1">
    <location>
        <begin position="1935"/>
        <end position="1965"/>
    </location>
</feature>
<feature type="compositionally biased region" description="Polar residues" evidence="1">
    <location>
        <begin position="1628"/>
        <end position="1642"/>
    </location>
</feature>
<dbReference type="GO" id="GO:0004842">
    <property type="term" value="F:ubiquitin-protein transferase activity"/>
    <property type="evidence" value="ECO:0007669"/>
    <property type="project" value="TreeGrafter"/>
</dbReference>
<organism evidence="2 3">
    <name type="scientific">Plectus sambesii</name>
    <dbReference type="NCBI Taxonomy" id="2011161"/>
    <lineage>
        <taxon>Eukaryota</taxon>
        <taxon>Metazoa</taxon>
        <taxon>Ecdysozoa</taxon>
        <taxon>Nematoda</taxon>
        <taxon>Chromadorea</taxon>
        <taxon>Plectida</taxon>
        <taxon>Plectina</taxon>
        <taxon>Plectoidea</taxon>
        <taxon>Plectidae</taxon>
        <taxon>Plectus</taxon>
    </lineage>
</organism>
<evidence type="ECO:0000313" key="3">
    <source>
        <dbReference type="WBParaSite" id="PSAMB.scaffold1105size35898.g11048.t1"/>
    </source>
</evidence>
<dbReference type="PANTHER" id="PTHR45751:SF11">
    <property type="entry name" value="COPINE FAMILY PROTEIN 2"/>
    <property type="match status" value="1"/>
</dbReference>
<feature type="compositionally biased region" description="Polar residues" evidence="1">
    <location>
        <begin position="2239"/>
        <end position="2260"/>
    </location>
</feature>
<feature type="region of interest" description="Disordered" evidence="1">
    <location>
        <begin position="2239"/>
        <end position="2269"/>
    </location>
</feature>
<sequence>MIYLQHEAKETGDAVETLVLPMRASALPLNTDAATEETIRKDLDISSSAREFDDLSVAATLSAKNAASLSFSALESTDSQAACMVVLQNAAPLSKLAQQAVATIRERQSSSASFSGMQSTEIEGACMFRFEKDAVRDAAAEKLITEARSTSPASLSTAASTDTAIQKNVDLSVDESLTKGAAQRTLTAANTTSPLLFSTSESGDASIASMIYLQNTARATTEEADAKIDAARTSLGHQLSTKAASDETESVDISLRGAAALSSNQESASLNIVTARSGDDQSLTTAASSQEEKTLSMALSRGAKSAAVSSKLIAPNTFAPQSLTAVESGSESESCAIILHNIHANAKEGATRTLPEAITGRVRVTAVGSQETAVELDVPLVGHEQFASDARVSISLADANRSAVRPELTTQVPNETSRSKSMIIQNYKTLLPVHGAATITLPTAEWAEPVELTLPAAGESAAICIAEMSRSLDEATNADIVCATPFTHAPVLATLNAAGNESSSVEADINSAVSALSATIVCNETVRASFRTKQSEEAQETIACNFAYGPFTTSEAHVLLTASNDSSAEFIINESGDESITYQTTVQKETTGEHMYAQGVIAQARRGADQTLSTSASEESVAQFSTTLHLSDSASAVDFIVVVANNYAGGEGLHASASRETTAAMNANLSCGTGERCLETAVLATDRVRAVANTFATTAATSVATTSIVSMNKFVDVNDDRLTTTGIIPLVTTAEATTLSTFAANETEVSTSITLERESNFRLDAAHTAPSSESDAEQLSTTGSEESLLTLDKHLIKDPEKYHATVRVIGSNRDESFEADMYESGDESATTFVNMAAIFATAYANVNEKSAVFGGNYAYDKASALLMLATITTLPNSQRAVATVLTTLETSEEQCNLHAQFKTDQASAFGDIEIAYRGISQATSLSTEESKEEEISGEALVMSEIEHSVTKKGEWIGVRYEMTYLKTDETKEDAVSTDEPISRDEQKYDVKAVVKAPNVGPSAKKELLAAGNVTSVNTVQLQGTRDERLYTEKTLAQISRSFGVHLGTMESQHVHAENAFHLSQPSQMSKTNKTMSLPNTAQEHLTTSASSEQEVETKLSLSSGRSCDEQAATVLDEVEVANATITTLASEDTSTAVVCNLDRSVEDADETAAQLKTPRTTEPLRLKTFETTDEAHTANFVFDQRPRDEQATAVVEAANSGGQYVKDITAATTESVNSSATFISSEAKEATNILVSVPRCSASSPYQTDASKEEDNLLGATLSRLEDSGTASMIMTSSNYSDTSIFTYEAQETAADVDCHLTSDHAAADSCDSLFDAPNVEYHQERVKEPTAEMHTLTTTFHKDEEGSKKECVGTVPEMVEYPEQVLTTKAVSDVEESTDARIARLPDTNSTTLTLRDKSVSAPLVLNTLAASDESASVSTQLAVGGKRQDSKKTLLGANVGMPVEFRCVESSEHSENVAAHLNRPEDKADASVKLSQAVFGGSTEKTLEAANRGDSTTIRLAESKETSDTIHSEFRRLPSNERSERTMDQAVFGGAYDLSTVAAGDESKSIGISLARSSESSSVKKKLAHANTTAPINLHTAAAGDESGVATLAMQRKEAVASTSATIKAANTCEPVVGRFRESTEESQTTNSQFQQAPSVASSSAILQESRYGGKVSLSTGASEETICNVTAEFSRGETSSQQMLTCKQSNTAPPVALSTLAAQDNSISTTASLSKPSAEMKTEAVMTAPNRGEPITSRFQESTEKSETVNAQFQRSPSSAQTEKTLAEARYGGMQTLSTGAAEDLSIAASVNLTKMPAQETAQATIKSPRVGDATSLSTLASQDAQVSEIVSLSKSEEQQTAATTLKAPRMGEATSLKTHESTDASETINVQFQRTSRSDSLHGVLPEARYGGRQIFDTNAAKDEATSETFGLTKTPLQEAVHKTLQTPRLSEPVQLSTGAAQDDQTSAAAHLSKSSDVQSADTVLKAPRMGEATSLKTHESTDASETVNVQFQRTSRSDSLHGVLPEARFGGRQIFDTNAAKDEGTSETFGLTKTPLQETAQKTLQTPRLSEPVQLSTGAAQDDQTSAAAHLSKSSDVQSTDTVLKAPRMGEAVALHAGETTDEASTTNNSFNRREAGADSTAVLAHARYGGADSLSCKAAGSEENTVNVSMTRPSDEQVSSKVLKAANEAEPARFRSSAAEEDNAYVDATVSDRRSQLRSDETAVVVATANEGQKTELSTGASEETDFRAELSFSRQAETASASRTQSEPQSTPPVSLETRAAGESTADIVQVEIRRRLAAVEIEAALPFDVRRGEPAFFSTDSAAESAIRTDVVIGDDASVAKRLQAATKSLAEARQGDAASLSCKVIPQVVIEQAEEVVQIQPEEAAEELPPKSVTEKRVSFAAEVTEKVMSEDKAEVHEAPTIIKKPMKQERERRPRLKKNEAPSFAPLRRNSLLMALNIGSPHNIPHFKTLQDVIQAIKDAGLEANFVDFHKVMFNSPNAEAAFALNALMEIPDQYKAIKELGLLKHSRRG</sequence>
<dbReference type="GO" id="GO:0016567">
    <property type="term" value="P:protein ubiquitination"/>
    <property type="evidence" value="ECO:0007669"/>
    <property type="project" value="TreeGrafter"/>
</dbReference>
<protein>
    <submittedName>
        <fullName evidence="3">VWFA domain-containing protein</fullName>
    </submittedName>
</protein>